<dbReference type="PANTHER" id="PTHR30474:SF3">
    <property type="entry name" value="PEPTIDOGLYCAN GLYCOSYLTRANSFERASE RODA"/>
    <property type="match status" value="1"/>
</dbReference>
<evidence type="ECO:0000256" key="3">
    <source>
        <dbReference type="ARBA" id="ARBA00022960"/>
    </source>
</evidence>
<keyword evidence="5 6" id="KW-0472">Membrane</keyword>
<protein>
    <submittedName>
        <fullName evidence="7">Cell cycle protein</fullName>
    </submittedName>
</protein>
<dbReference type="GO" id="GO:0032153">
    <property type="term" value="C:cell division site"/>
    <property type="evidence" value="ECO:0007669"/>
    <property type="project" value="TreeGrafter"/>
</dbReference>
<dbReference type="AlphaFoldDB" id="A0A0P9F257"/>
<organism evidence="7 8">
    <name type="scientific">Kouleothrix aurantiaca</name>
    <dbReference type="NCBI Taxonomy" id="186479"/>
    <lineage>
        <taxon>Bacteria</taxon>
        <taxon>Bacillati</taxon>
        <taxon>Chloroflexota</taxon>
        <taxon>Chloroflexia</taxon>
        <taxon>Chloroflexales</taxon>
        <taxon>Roseiflexineae</taxon>
        <taxon>Roseiflexaceae</taxon>
        <taxon>Kouleothrix</taxon>
    </lineage>
</organism>
<keyword evidence="3" id="KW-0133">Cell shape</keyword>
<proteinExistence type="predicted"/>
<keyword evidence="4 6" id="KW-1133">Transmembrane helix</keyword>
<keyword evidence="2 6" id="KW-0812">Transmembrane</keyword>
<feature type="transmembrane region" description="Helical" evidence="6">
    <location>
        <begin position="69"/>
        <end position="85"/>
    </location>
</feature>
<dbReference type="GO" id="GO:0008360">
    <property type="term" value="P:regulation of cell shape"/>
    <property type="evidence" value="ECO:0007669"/>
    <property type="project" value="UniProtKB-KW"/>
</dbReference>
<evidence type="ECO:0000256" key="1">
    <source>
        <dbReference type="ARBA" id="ARBA00004141"/>
    </source>
</evidence>
<feature type="transmembrane region" description="Helical" evidence="6">
    <location>
        <begin position="91"/>
        <end position="113"/>
    </location>
</feature>
<accession>A0A0P9F257</accession>
<evidence type="ECO:0000313" key="8">
    <source>
        <dbReference type="Proteomes" id="UP000050509"/>
    </source>
</evidence>
<dbReference type="PANTHER" id="PTHR30474">
    <property type="entry name" value="CELL CYCLE PROTEIN"/>
    <property type="match status" value="1"/>
</dbReference>
<name>A0A0P9F257_9CHLR</name>
<dbReference type="Pfam" id="PF01098">
    <property type="entry name" value="FTSW_RODA_SPOVE"/>
    <property type="match status" value="1"/>
</dbReference>
<dbReference type="EMBL" id="LJCR01001324">
    <property type="protein sequence ID" value="KPV50564.1"/>
    <property type="molecule type" value="Genomic_DNA"/>
</dbReference>
<feature type="non-terminal residue" evidence="7">
    <location>
        <position position="1"/>
    </location>
</feature>
<evidence type="ECO:0000256" key="4">
    <source>
        <dbReference type="ARBA" id="ARBA00022989"/>
    </source>
</evidence>
<evidence type="ECO:0000256" key="2">
    <source>
        <dbReference type="ARBA" id="ARBA00022692"/>
    </source>
</evidence>
<evidence type="ECO:0000256" key="6">
    <source>
        <dbReference type="SAM" id="Phobius"/>
    </source>
</evidence>
<dbReference type="GO" id="GO:0015648">
    <property type="term" value="F:lipid-linked peptidoglycan transporter activity"/>
    <property type="evidence" value="ECO:0007669"/>
    <property type="project" value="TreeGrafter"/>
</dbReference>
<feature type="transmembrane region" description="Helical" evidence="6">
    <location>
        <begin position="241"/>
        <end position="260"/>
    </location>
</feature>
<feature type="transmembrane region" description="Helical" evidence="6">
    <location>
        <begin position="47"/>
        <end position="64"/>
    </location>
</feature>
<dbReference type="InterPro" id="IPR001182">
    <property type="entry name" value="FtsW/RodA"/>
</dbReference>
<keyword evidence="8" id="KW-1185">Reference proteome</keyword>
<feature type="transmembrane region" description="Helical" evidence="6">
    <location>
        <begin position="174"/>
        <end position="196"/>
    </location>
</feature>
<dbReference type="PATRIC" id="fig|186479.3.peg.1392"/>
<dbReference type="Proteomes" id="UP000050509">
    <property type="component" value="Unassembled WGS sequence"/>
</dbReference>
<feature type="transmembrane region" description="Helical" evidence="6">
    <location>
        <begin position="208"/>
        <end position="229"/>
    </location>
</feature>
<dbReference type="GO" id="GO:0051301">
    <property type="term" value="P:cell division"/>
    <property type="evidence" value="ECO:0007669"/>
    <property type="project" value="InterPro"/>
</dbReference>
<reference evidence="7 8" key="1">
    <citation type="submission" date="2015-09" db="EMBL/GenBank/DDBJ databases">
        <title>Draft genome sequence of Kouleothrix aurantiaca JCM 19913.</title>
        <authorList>
            <person name="Hemp J."/>
        </authorList>
    </citation>
    <scope>NUCLEOTIDE SEQUENCE [LARGE SCALE GENOMIC DNA]</scope>
    <source>
        <strain evidence="7 8">COM-B</strain>
    </source>
</reference>
<evidence type="ECO:0000256" key="5">
    <source>
        <dbReference type="ARBA" id="ARBA00023136"/>
    </source>
</evidence>
<comment type="caution">
    <text evidence="7">The sequence shown here is derived from an EMBL/GenBank/DDBJ whole genome shotgun (WGS) entry which is preliminary data.</text>
</comment>
<evidence type="ECO:0000313" key="7">
    <source>
        <dbReference type="EMBL" id="KPV50564.1"/>
    </source>
</evidence>
<comment type="subcellular location">
    <subcellularLocation>
        <location evidence="1">Membrane</location>
        <topology evidence="1">Multi-pass membrane protein</topology>
    </subcellularLocation>
</comment>
<gene>
    <name evidence="7" type="ORF">SE17_26185</name>
</gene>
<sequence>GAFQFQPVELLKILLVVYLATYRDERRMLIGSGVFRLGPLRLPPPQYLLPLLLMWGVTIALIVVQKDLGAALLFFTIFLAMLFLVTGRVSYVVAGLLAFAVGAAALYPMFAHVRVRVDAWRNPWADPLGTGYQMVQALYALASGGWSGTGLGLGDPTMVPESHTDFMFTSVGEELGLLGGLALLLCYGLFAVRGYQIALRTRDSFQRLLAAGLTTAIVAQALVITAGTTNLIPLTGITLPFVSYGGSSTLINFAMVGILLRISAAQKDPRVL</sequence>
<dbReference type="GO" id="GO:0005886">
    <property type="term" value="C:plasma membrane"/>
    <property type="evidence" value="ECO:0007669"/>
    <property type="project" value="TreeGrafter"/>
</dbReference>